<accession>A0A917KHF7</accession>
<sequence length="177" mass="19350">MTAMTSFTDKHNRTYKTYRQKTQVTCGPACCLIMWANVYHADPIADEGGVIALSQAYPKPWNHSTGAEINNLSGVLRSMAVPNQVETFASTGDLRSALHRRVHFGKPALAFAEWEVDATVVGHFVVVGYADARADEWTILDPMNGSQETTGIPAYYPVTDDADPPVLRFTGAVVFAL</sequence>
<evidence type="ECO:0000313" key="1">
    <source>
        <dbReference type="EMBL" id="GGJ10008.1"/>
    </source>
</evidence>
<proteinExistence type="predicted"/>
<reference evidence="1" key="2">
    <citation type="submission" date="2020-09" db="EMBL/GenBank/DDBJ databases">
        <authorList>
            <person name="Sun Q."/>
            <person name="Zhou Y."/>
        </authorList>
    </citation>
    <scope>NUCLEOTIDE SEQUENCE</scope>
    <source>
        <strain evidence="1">CGMCC 1.3617</strain>
    </source>
</reference>
<gene>
    <name evidence="1" type="ORF">GCM10011320_16340</name>
</gene>
<dbReference type="Proteomes" id="UP000661507">
    <property type="component" value="Unassembled WGS sequence"/>
</dbReference>
<keyword evidence="2" id="KW-1185">Reference proteome</keyword>
<reference evidence="1" key="1">
    <citation type="journal article" date="2014" name="Int. J. Syst. Evol. Microbiol.">
        <title>Complete genome sequence of Corynebacterium casei LMG S-19264T (=DSM 44701T), isolated from a smear-ripened cheese.</title>
        <authorList>
            <consortium name="US DOE Joint Genome Institute (JGI-PGF)"/>
            <person name="Walter F."/>
            <person name="Albersmeier A."/>
            <person name="Kalinowski J."/>
            <person name="Ruckert C."/>
        </authorList>
    </citation>
    <scope>NUCLEOTIDE SEQUENCE</scope>
    <source>
        <strain evidence="1">CGMCC 1.3617</strain>
    </source>
</reference>
<dbReference type="RefSeq" id="WP_188966532.1">
    <property type="nucleotide sequence ID" value="NZ_BMKW01000003.1"/>
</dbReference>
<protein>
    <submittedName>
        <fullName evidence="1">Uncharacterized protein</fullName>
    </submittedName>
</protein>
<name>A0A917KHF7_9PROT</name>
<evidence type="ECO:0000313" key="2">
    <source>
        <dbReference type="Proteomes" id="UP000661507"/>
    </source>
</evidence>
<organism evidence="1 2">
    <name type="scientific">Neoroseomonas lacus</name>
    <dbReference type="NCBI Taxonomy" id="287609"/>
    <lineage>
        <taxon>Bacteria</taxon>
        <taxon>Pseudomonadati</taxon>
        <taxon>Pseudomonadota</taxon>
        <taxon>Alphaproteobacteria</taxon>
        <taxon>Acetobacterales</taxon>
        <taxon>Acetobacteraceae</taxon>
        <taxon>Neoroseomonas</taxon>
    </lineage>
</organism>
<dbReference type="EMBL" id="BMKW01000003">
    <property type="protein sequence ID" value="GGJ10008.1"/>
    <property type="molecule type" value="Genomic_DNA"/>
</dbReference>
<comment type="caution">
    <text evidence="1">The sequence shown here is derived from an EMBL/GenBank/DDBJ whole genome shotgun (WGS) entry which is preliminary data.</text>
</comment>
<dbReference type="AlphaFoldDB" id="A0A917KHF7"/>